<organism evidence="8 9">
    <name type="scientific">Pedobacter frigoris</name>
    <dbReference type="NCBI Taxonomy" id="2571272"/>
    <lineage>
        <taxon>Bacteria</taxon>
        <taxon>Pseudomonadati</taxon>
        <taxon>Bacteroidota</taxon>
        <taxon>Sphingobacteriia</taxon>
        <taxon>Sphingobacteriales</taxon>
        <taxon>Sphingobacteriaceae</taxon>
        <taxon>Pedobacter</taxon>
    </lineage>
</organism>
<evidence type="ECO:0000313" key="8">
    <source>
        <dbReference type="EMBL" id="TKC09644.1"/>
    </source>
</evidence>
<keyword evidence="4" id="KW-0472">Membrane</keyword>
<feature type="domain" description="RagB/SusD" evidence="6">
    <location>
        <begin position="364"/>
        <end position="485"/>
    </location>
</feature>
<comment type="subcellular location">
    <subcellularLocation>
        <location evidence="1">Cell outer membrane</location>
    </subcellularLocation>
</comment>
<dbReference type="Pfam" id="PF07980">
    <property type="entry name" value="SusD_RagB"/>
    <property type="match status" value="1"/>
</dbReference>
<proteinExistence type="inferred from homology"/>
<dbReference type="EMBL" id="SWBQ01000001">
    <property type="protein sequence ID" value="TKC09644.1"/>
    <property type="molecule type" value="Genomic_DNA"/>
</dbReference>
<protein>
    <submittedName>
        <fullName evidence="8">RagB/SusD family nutrient uptake outer membrane protein</fullName>
    </submittedName>
</protein>
<dbReference type="Proteomes" id="UP000307244">
    <property type="component" value="Unassembled WGS sequence"/>
</dbReference>
<keyword evidence="9" id="KW-1185">Reference proteome</keyword>
<accession>A0A4U1CQ24</accession>
<comment type="caution">
    <text evidence="8">The sequence shown here is derived from an EMBL/GenBank/DDBJ whole genome shotgun (WGS) entry which is preliminary data.</text>
</comment>
<dbReference type="Gene3D" id="1.25.40.390">
    <property type="match status" value="1"/>
</dbReference>
<dbReference type="SUPFAM" id="SSF48452">
    <property type="entry name" value="TPR-like"/>
    <property type="match status" value="1"/>
</dbReference>
<dbReference type="InterPro" id="IPR033985">
    <property type="entry name" value="SusD-like_N"/>
</dbReference>
<evidence type="ECO:0000256" key="4">
    <source>
        <dbReference type="ARBA" id="ARBA00023136"/>
    </source>
</evidence>
<reference evidence="8 9" key="1">
    <citation type="submission" date="2019-04" db="EMBL/GenBank/DDBJ databases">
        <title>Pedobacter sp. RP-3-15 sp. nov., isolated from Arctic soil.</title>
        <authorList>
            <person name="Dahal R.H."/>
            <person name="Kim D.-U."/>
        </authorList>
    </citation>
    <scope>NUCLEOTIDE SEQUENCE [LARGE SCALE GENOMIC DNA]</scope>
    <source>
        <strain evidence="8 9">RP-3-15</strain>
    </source>
</reference>
<evidence type="ECO:0000256" key="2">
    <source>
        <dbReference type="ARBA" id="ARBA00006275"/>
    </source>
</evidence>
<dbReference type="Pfam" id="PF14322">
    <property type="entry name" value="SusD-like_3"/>
    <property type="match status" value="1"/>
</dbReference>
<sequence>MKSSYITTLGIMLLLTGVGCTKFLEKEPARQTTIQTVDQMRALMDNPNAAAGNGFYEENNSTVAFSTDDTEIPADVFVANVSRLGGDRLLYYTFDIDQIIGLSGDPLWTGEYRKIFVANTVLDNLDEAIGTAAEKAALKADAHFYRAYSYWVLANYYCLPYSPANLASPGLTLKKTSNMEESLKRATLDETYQFILSELNEAMNISTVDVDPTKRWRVTKRTVDAMLSRYYLCIGDYPNALDYANKALASTSVVLKDYKTIVAAPPIAYTNPTASLEVPETYNWTAVQYIPWPELYYPRFAYTANQFYMPSASLRALYEGQNDLRYKWFVIENGGRRFSIVTPQAFRYVQFDDGRRIVSGLSRAEMLLNKAEALARTNKPAEAMIAVNELRAKRFTTPTDLTAANTDQAIANVLAERRREFPFAMRWIDIKRFSVNNYPADDVTITRDFFQMNGNTVDVTTPKTYTLSVGSRRYAVPINGLDVSASNGQIPQNTY</sequence>
<dbReference type="PROSITE" id="PS51257">
    <property type="entry name" value="PROKAR_LIPOPROTEIN"/>
    <property type="match status" value="1"/>
</dbReference>
<comment type="similarity">
    <text evidence="2">Belongs to the SusD family.</text>
</comment>
<evidence type="ECO:0000259" key="7">
    <source>
        <dbReference type="Pfam" id="PF14322"/>
    </source>
</evidence>
<dbReference type="AlphaFoldDB" id="A0A4U1CQ24"/>
<dbReference type="GO" id="GO:0009279">
    <property type="term" value="C:cell outer membrane"/>
    <property type="evidence" value="ECO:0007669"/>
    <property type="project" value="UniProtKB-SubCell"/>
</dbReference>
<feature type="domain" description="SusD-like N-terminal" evidence="7">
    <location>
        <begin position="22"/>
        <end position="232"/>
    </location>
</feature>
<name>A0A4U1CQ24_9SPHI</name>
<gene>
    <name evidence="8" type="ORF">FA047_06060</name>
</gene>
<dbReference type="InterPro" id="IPR011990">
    <property type="entry name" value="TPR-like_helical_dom_sf"/>
</dbReference>
<dbReference type="RefSeq" id="WP_136835052.1">
    <property type="nucleotide sequence ID" value="NZ_SWBQ01000001.1"/>
</dbReference>
<evidence type="ECO:0000256" key="3">
    <source>
        <dbReference type="ARBA" id="ARBA00022729"/>
    </source>
</evidence>
<evidence type="ECO:0000313" key="9">
    <source>
        <dbReference type="Proteomes" id="UP000307244"/>
    </source>
</evidence>
<dbReference type="OrthoDB" id="1094477at2"/>
<evidence type="ECO:0000259" key="6">
    <source>
        <dbReference type="Pfam" id="PF07980"/>
    </source>
</evidence>
<evidence type="ECO:0000256" key="1">
    <source>
        <dbReference type="ARBA" id="ARBA00004442"/>
    </source>
</evidence>
<keyword evidence="3" id="KW-0732">Signal</keyword>
<keyword evidence="5" id="KW-0998">Cell outer membrane</keyword>
<dbReference type="InterPro" id="IPR012944">
    <property type="entry name" value="SusD_RagB_dom"/>
</dbReference>
<evidence type="ECO:0000256" key="5">
    <source>
        <dbReference type="ARBA" id="ARBA00023237"/>
    </source>
</evidence>